<dbReference type="Proteomes" id="UP001320420">
    <property type="component" value="Unassembled WGS sequence"/>
</dbReference>
<dbReference type="AlphaFoldDB" id="A0AAN9US91"/>
<comment type="caution">
    <text evidence="1">The sequence shown here is derived from an EMBL/GenBank/DDBJ whole genome shotgun (WGS) entry which is preliminary data.</text>
</comment>
<evidence type="ECO:0000313" key="1">
    <source>
        <dbReference type="EMBL" id="KAK7754479.1"/>
    </source>
</evidence>
<protein>
    <submittedName>
        <fullName evidence="1">Uncharacterized protein</fullName>
    </submittedName>
</protein>
<reference evidence="1 2" key="1">
    <citation type="submission" date="2024-02" db="EMBL/GenBank/DDBJ databases">
        <title>De novo assembly and annotation of 12 fungi associated with fruit tree decline syndrome in Ontario, Canada.</title>
        <authorList>
            <person name="Sulman M."/>
            <person name="Ellouze W."/>
            <person name="Ilyukhin E."/>
        </authorList>
    </citation>
    <scope>NUCLEOTIDE SEQUENCE [LARGE SCALE GENOMIC DNA]</scope>
    <source>
        <strain evidence="1 2">M11/M66-122</strain>
    </source>
</reference>
<accession>A0AAN9US91</accession>
<keyword evidence="2" id="KW-1185">Reference proteome</keyword>
<gene>
    <name evidence="1" type="ORF">SLS62_003499</name>
</gene>
<sequence length="353" mass="38948">MHHDVRVPMMLPDSSSNDLHMYANPLRTAYHRCEVPVSTAAARAPSGHDQQQKQQRCPYHTCCAPLTERRWCTAALEVARRDGGGICDIEPEECERFVLEHRHHRLQRLGMGNLVLQGRGPVQQVVTAEDKVLLQSPSSSASSSFSSLSLPSSYDPEVDYNRRWFPSQNLGKSPGHHYSPTEKQMEQTAEGLRGITATTMLTTTWRDDLEELPWRDHHGNISAGCSGSGGLAPIAGGGVFAHQGRFRGPWEEELFLAAERLYLLVSDAETHYAVLRDLSMGGVPTARNGFSSSAFPSVVANARCCWEGMATASSAAAAAAAAANYVRVRETLRAQRFLVERLMWWAGEPCLRC</sequence>
<proteinExistence type="predicted"/>
<dbReference type="EMBL" id="JAKJXP020000020">
    <property type="protein sequence ID" value="KAK7754479.1"/>
    <property type="molecule type" value="Genomic_DNA"/>
</dbReference>
<evidence type="ECO:0000313" key="2">
    <source>
        <dbReference type="Proteomes" id="UP001320420"/>
    </source>
</evidence>
<organism evidence="1 2">
    <name type="scientific">Diatrype stigma</name>
    <dbReference type="NCBI Taxonomy" id="117547"/>
    <lineage>
        <taxon>Eukaryota</taxon>
        <taxon>Fungi</taxon>
        <taxon>Dikarya</taxon>
        <taxon>Ascomycota</taxon>
        <taxon>Pezizomycotina</taxon>
        <taxon>Sordariomycetes</taxon>
        <taxon>Xylariomycetidae</taxon>
        <taxon>Xylariales</taxon>
        <taxon>Diatrypaceae</taxon>
        <taxon>Diatrype</taxon>
    </lineage>
</organism>
<name>A0AAN9US91_9PEZI</name>